<evidence type="ECO:0000313" key="1">
    <source>
        <dbReference type="EMBL" id="MDO7788823.1"/>
    </source>
</evidence>
<dbReference type="AlphaFoldDB" id="A0AAW7ZHG6"/>
<protein>
    <submittedName>
        <fullName evidence="1">Uncharacterized protein</fullName>
    </submittedName>
</protein>
<accession>A0AAW7ZHG6</accession>
<reference evidence="1" key="2">
    <citation type="submission" date="2023-03" db="EMBL/GenBank/DDBJ databases">
        <authorList>
            <person name="Zhang Z."/>
        </authorList>
    </citation>
    <scope>NUCLEOTIDE SEQUENCE</scope>
    <source>
        <strain evidence="1">DSA</strain>
    </source>
</reference>
<comment type="caution">
    <text evidence="1">The sequence shown here is derived from an EMBL/GenBank/DDBJ whole genome shotgun (WGS) entry which is preliminary data.</text>
</comment>
<name>A0AAW7ZHG6_9FIRM</name>
<sequence>MFGFIVFSILVIASIAAWINTKIILEEIEKIKKHIGMPEDKTD</sequence>
<proteinExistence type="predicted"/>
<reference evidence="1" key="1">
    <citation type="journal article" date="2023" name="J. Hazard. Mater.">
        <title>Anaerobic biodegradation of pyrene and benzo[a]pyrene by a new sulfate-reducing Desulforamulus aquiferis strain DSA.</title>
        <authorList>
            <person name="Zhang Z."/>
            <person name="Sun J."/>
            <person name="Gong X."/>
            <person name="Wang C."/>
            <person name="Wang H."/>
        </authorList>
    </citation>
    <scope>NUCLEOTIDE SEQUENCE</scope>
    <source>
        <strain evidence="1">DSA</strain>
    </source>
</reference>
<organism evidence="1 2">
    <name type="scientific">Desulforamulus aquiferis</name>
    <dbReference type="NCBI Taxonomy" id="1397668"/>
    <lineage>
        <taxon>Bacteria</taxon>
        <taxon>Bacillati</taxon>
        <taxon>Bacillota</taxon>
        <taxon>Clostridia</taxon>
        <taxon>Eubacteriales</taxon>
        <taxon>Peptococcaceae</taxon>
        <taxon>Desulforamulus</taxon>
    </lineage>
</organism>
<evidence type="ECO:0000313" key="2">
    <source>
        <dbReference type="Proteomes" id="UP001172911"/>
    </source>
</evidence>
<gene>
    <name evidence="1" type="ORF">P6N53_16515</name>
</gene>
<dbReference type="EMBL" id="JARPTC010000025">
    <property type="protein sequence ID" value="MDO7788823.1"/>
    <property type="molecule type" value="Genomic_DNA"/>
</dbReference>
<dbReference type="Proteomes" id="UP001172911">
    <property type="component" value="Unassembled WGS sequence"/>
</dbReference>
<keyword evidence="2" id="KW-1185">Reference proteome</keyword>
<dbReference type="RefSeq" id="WP_304545102.1">
    <property type="nucleotide sequence ID" value="NZ_JARPTC010000025.1"/>
</dbReference>